<protein>
    <recommendedName>
        <fullName evidence="8">Pantothenate synthetase</fullName>
        <shortName evidence="8">PS</shortName>
        <ecNumber evidence="8">6.3.2.1</ecNumber>
    </recommendedName>
    <alternativeName>
        <fullName evidence="8">Pantoate--beta-alanine ligase</fullName>
    </alternativeName>
    <alternativeName>
        <fullName evidence="8">Pantoate-activating enzyme</fullName>
    </alternativeName>
</protein>
<evidence type="ECO:0000313" key="10">
    <source>
        <dbReference type="Proteomes" id="UP000031408"/>
    </source>
</evidence>
<keyword evidence="8" id="KW-0963">Cytoplasm</keyword>
<comment type="subcellular location">
    <subcellularLocation>
        <location evidence="8">Cytoplasm</location>
    </subcellularLocation>
</comment>
<evidence type="ECO:0000256" key="8">
    <source>
        <dbReference type="HAMAP-Rule" id="MF_00158"/>
    </source>
</evidence>
<proteinExistence type="inferred from homology"/>
<organism evidence="9 10">
    <name type="scientific">Flavihumibacter solisilvae</name>
    <dbReference type="NCBI Taxonomy" id="1349421"/>
    <lineage>
        <taxon>Bacteria</taxon>
        <taxon>Pseudomonadati</taxon>
        <taxon>Bacteroidota</taxon>
        <taxon>Chitinophagia</taxon>
        <taxon>Chitinophagales</taxon>
        <taxon>Chitinophagaceae</taxon>
        <taxon>Flavihumibacter</taxon>
    </lineage>
</organism>
<comment type="pathway">
    <text evidence="1 8">Cofactor biosynthesis; (R)-pantothenate biosynthesis; (R)-pantothenate from (R)-pantoate and beta-alanine: step 1/1.</text>
</comment>
<evidence type="ECO:0000256" key="3">
    <source>
        <dbReference type="ARBA" id="ARBA00022598"/>
    </source>
</evidence>
<dbReference type="PANTHER" id="PTHR21299">
    <property type="entry name" value="CYTIDYLATE KINASE/PANTOATE-BETA-ALANINE LIGASE"/>
    <property type="match status" value="1"/>
</dbReference>
<dbReference type="HAMAP" id="MF_00158">
    <property type="entry name" value="PanC"/>
    <property type="match status" value="1"/>
</dbReference>
<keyword evidence="4 8" id="KW-0566">Pantothenate biosynthesis</keyword>
<evidence type="ECO:0000256" key="6">
    <source>
        <dbReference type="ARBA" id="ARBA00022840"/>
    </source>
</evidence>
<feature type="binding site" evidence="8">
    <location>
        <begin position="30"/>
        <end position="37"/>
    </location>
    <ligand>
        <name>ATP</name>
        <dbReference type="ChEBI" id="CHEBI:30616"/>
    </ligand>
</feature>
<feature type="binding site" evidence="8">
    <location>
        <position position="155"/>
    </location>
    <ligand>
        <name>(R)-pantoate</name>
        <dbReference type="ChEBI" id="CHEBI:15980"/>
    </ligand>
</feature>
<dbReference type="EMBL" id="JSVC01000009">
    <property type="protein sequence ID" value="KIC95043.1"/>
    <property type="molecule type" value="Genomic_DNA"/>
</dbReference>
<keyword evidence="3 8" id="KW-0436">Ligase</keyword>
<dbReference type="GO" id="GO:0005737">
    <property type="term" value="C:cytoplasm"/>
    <property type="evidence" value="ECO:0007669"/>
    <property type="project" value="UniProtKB-SubCell"/>
</dbReference>
<accession>A0A0C1LI65</accession>
<dbReference type="Proteomes" id="UP000031408">
    <property type="component" value="Unassembled WGS sequence"/>
</dbReference>
<feature type="binding site" evidence="8">
    <location>
        <begin position="149"/>
        <end position="152"/>
    </location>
    <ligand>
        <name>ATP</name>
        <dbReference type="ChEBI" id="CHEBI:30616"/>
    </ligand>
</feature>
<dbReference type="UniPathway" id="UPA00028">
    <property type="reaction ID" value="UER00005"/>
</dbReference>
<evidence type="ECO:0000256" key="1">
    <source>
        <dbReference type="ARBA" id="ARBA00004990"/>
    </source>
</evidence>
<gene>
    <name evidence="8" type="primary">panC</name>
    <name evidence="9" type="ORF">OI18_09185</name>
</gene>
<dbReference type="GO" id="GO:0005524">
    <property type="term" value="F:ATP binding"/>
    <property type="evidence" value="ECO:0007669"/>
    <property type="project" value="UniProtKB-KW"/>
</dbReference>
<sequence length="281" mass="31386">MIVIKRASLLRTYLDEETTNSSRVGFVPTMGALHEGHLSLIEGAKKENAIVVCSIFVNPTQFNDPKDFEKYPITIEADIELLEKAGVHVLFLPSVTEIYPNGTGQLPSYDLGYLETVLEGKYRPGHFQGVCQVMDRLMQLVKPDNLYMGQKDYQQCMVVKKLIQLTGIKVNLHTCITLRETDGLAMSSRNRRLNAEERQKAVIVSGVLDRIRKTVQPGPLEPIVSAAEQALKENGFKVDYVAVADADSLELPDEWDGSRPLVTLAAVYLNEVRLIDNMLIP</sequence>
<reference evidence="9 10" key="1">
    <citation type="submission" date="2014-11" db="EMBL/GenBank/DDBJ databases">
        <title>Genome sequence of Flavihumibacter solisilvae 3-3.</title>
        <authorList>
            <person name="Zhou G."/>
            <person name="Li M."/>
            <person name="Wang G."/>
        </authorList>
    </citation>
    <scope>NUCLEOTIDE SEQUENCE [LARGE SCALE GENOMIC DNA]</scope>
    <source>
        <strain evidence="9 10">3-3</strain>
    </source>
</reference>
<evidence type="ECO:0000256" key="5">
    <source>
        <dbReference type="ARBA" id="ARBA00022741"/>
    </source>
</evidence>
<dbReference type="Gene3D" id="3.30.1300.10">
    <property type="entry name" value="Pantoate-beta-alanine ligase, C-terminal domain"/>
    <property type="match status" value="1"/>
</dbReference>
<name>A0A0C1LI65_9BACT</name>
<comment type="subunit">
    <text evidence="8">Homodimer.</text>
</comment>
<evidence type="ECO:0000313" key="9">
    <source>
        <dbReference type="EMBL" id="KIC95043.1"/>
    </source>
</evidence>
<dbReference type="GO" id="GO:0004592">
    <property type="term" value="F:pantoate-beta-alanine ligase activity"/>
    <property type="evidence" value="ECO:0007669"/>
    <property type="project" value="UniProtKB-UniRule"/>
</dbReference>
<feature type="binding site" evidence="8">
    <location>
        <position position="178"/>
    </location>
    <ligand>
        <name>ATP</name>
        <dbReference type="ChEBI" id="CHEBI:30616"/>
    </ligand>
</feature>
<dbReference type="InterPro" id="IPR003721">
    <property type="entry name" value="Pantoate_ligase"/>
</dbReference>
<dbReference type="PANTHER" id="PTHR21299:SF1">
    <property type="entry name" value="PANTOATE--BETA-ALANINE LIGASE"/>
    <property type="match status" value="1"/>
</dbReference>
<feature type="active site" description="Proton donor" evidence="8">
    <location>
        <position position="37"/>
    </location>
</feature>
<dbReference type="InterPro" id="IPR042176">
    <property type="entry name" value="Pantoate_ligase_C"/>
</dbReference>
<comment type="caution">
    <text evidence="9">The sequence shown here is derived from an EMBL/GenBank/DDBJ whole genome shotgun (WGS) entry which is preliminary data.</text>
</comment>
<dbReference type="OrthoDB" id="9773087at2"/>
<dbReference type="NCBIfam" id="TIGR00018">
    <property type="entry name" value="panC"/>
    <property type="match status" value="1"/>
</dbReference>
<evidence type="ECO:0000256" key="2">
    <source>
        <dbReference type="ARBA" id="ARBA00009256"/>
    </source>
</evidence>
<feature type="binding site" evidence="8">
    <location>
        <begin position="186"/>
        <end position="189"/>
    </location>
    <ligand>
        <name>ATP</name>
        <dbReference type="ChEBI" id="CHEBI:30616"/>
    </ligand>
</feature>
<keyword evidence="10" id="KW-1185">Reference proteome</keyword>
<comment type="similarity">
    <text evidence="2 8">Belongs to the pantothenate synthetase family.</text>
</comment>
<comment type="miscellaneous">
    <text evidence="8">The reaction proceeds by a bi uni uni bi ping pong mechanism.</text>
</comment>
<dbReference type="EC" id="6.3.2.1" evidence="8"/>
<dbReference type="Pfam" id="PF02569">
    <property type="entry name" value="Pantoate_ligase"/>
    <property type="match status" value="1"/>
</dbReference>
<feature type="binding site" evidence="8">
    <location>
        <position position="61"/>
    </location>
    <ligand>
        <name>beta-alanine</name>
        <dbReference type="ChEBI" id="CHEBI:57966"/>
    </ligand>
</feature>
<evidence type="ECO:0000256" key="4">
    <source>
        <dbReference type="ARBA" id="ARBA00022655"/>
    </source>
</evidence>
<dbReference type="CDD" id="cd00560">
    <property type="entry name" value="PanC"/>
    <property type="match status" value="1"/>
</dbReference>
<feature type="binding site" evidence="8">
    <location>
        <position position="61"/>
    </location>
    <ligand>
        <name>(R)-pantoate</name>
        <dbReference type="ChEBI" id="CHEBI:15980"/>
    </ligand>
</feature>
<dbReference type="RefSeq" id="WP_039139196.1">
    <property type="nucleotide sequence ID" value="NZ_JSVC01000009.1"/>
</dbReference>
<dbReference type="SUPFAM" id="SSF52374">
    <property type="entry name" value="Nucleotidylyl transferase"/>
    <property type="match status" value="1"/>
</dbReference>
<evidence type="ECO:0000256" key="7">
    <source>
        <dbReference type="ARBA" id="ARBA00048258"/>
    </source>
</evidence>
<keyword evidence="6 8" id="KW-0067">ATP-binding</keyword>
<keyword evidence="5 8" id="KW-0547">Nucleotide-binding</keyword>
<dbReference type="STRING" id="1349421.OI18_09185"/>
<dbReference type="AlphaFoldDB" id="A0A0C1LI65"/>
<dbReference type="InterPro" id="IPR014729">
    <property type="entry name" value="Rossmann-like_a/b/a_fold"/>
</dbReference>
<comment type="catalytic activity">
    <reaction evidence="7 8">
        <text>(R)-pantoate + beta-alanine + ATP = (R)-pantothenate + AMP + diphosphate + H(+)</text>
        <dbReference type="Rhea" id="RHEA:10912"/>
        <dbReference type="ChEBI" id="CHEBI:15378"/>
        <dbReference type="ChEBI" id="CHEBI:15980"/>
        <dbReference type="ChEBI" id="CHEBI:29032"/>
        <dbReference type="ChEBI" id="CHEBI:30616"/>
        <dbReference type="ChEBI" id="CHEBI:33019"/>
        <dbReference type="ChEBI" id="CHEBI:57966"/>
        <dbReference type="ChEBI" id="CHEBI:456215"/>
        <dbReference type="EC" id="6.3.2.1"/>
    </reaction>
</comment>
<dbReference type="Gene3D" id="3.40.50.620">
    <property type="entry name" value="HUPs"/>
    <property type="match status" value="1"/>
</dbReference>
<dbReference type="GO" id="GO:0015940">
    <property type="term" value="P:pantothenate biosynthetic process"/>
    <property type="evidence" value="ECO:0007669"/>
    <property type="project" value="UniProtKB-UniRule"/>
</dbReference>
<comment type="function">
    <text evidence="8">Catalyzes the condensation of pantoate with beta-alanine in an ATP-dependent reaction via a pantoyl-adenylate intermediate.</text>
</comment>